<gene>
    <name evidence="2" type="ORF">C8F04DRAFT_1192098</name>
</gene>
<reference evidence="2" key="1">
    <citation type="submission" date="2023-03" db="EMBL/GenBank/DDBJ databases">
        <title>Massive genome expansion in bonnet fungi (Mycena s.s.) driven by repeated elements and novel gene families across ecological guilds.</title>
        <authorList>
            <consortium name="Lawrence Berkeley National Laboratory"/>
            <person name="Harder C.B."/>
            <person name="Miyauchi S."/>
            <person name="Viragh M."/>
            <person name="Kuo A."/>
            <person name="Thoen E."/>
            <person name="Andreopoulos B."/>
            <person name="Lu D."/>
            <person name="Skrede I."/>
            <person name="Drula E."/>
            <person name="Henrissat B."/>
            <person name="Morin E."/>
            <person name="Kohler A."/>
            <person name="Barry K."/>
            <person name="LaButti K."/>
            <person name="Morin E."/>
            <person name="Salamov A."/>
            <person name="Lipzen A."/>
            <person name="Mereny Z."/>
            <person name="Hegedus B."/>
            <person name="Baldrian P."/>
            <person name="Stursova M."/>
            <person name="Weitz H."/>
            <person name="Taylor A."/>
            <person name="Grigoriev I.V."/>
            <person name="Nagy L.G."/>
            <person name="Martin F."/>
            <person name="Kauserud H."/>
        </authorList>
    </citation>
    <scope>NUCLEOTIDE SEQUENCE</scope>
    <source>
        <strain evidence="2">CBHHK200</strain>
    </source>
</reference>
<evidence type="ECO:0000313" key="2">
    <source>
        <dbReference type="EMBL" id="KAJ7024804.1"/>
    </source>
</evidence>
<accession>A0AAD6WXG9</accession>
<protein>
    <submittedName>
        <fullName evidence="2">Uncharacterized protein</fullName>
    </submittedName>
</protein>
<feature type="region of interest" description="Disordered" evidence="1">
    <location>
        <begin position="1"/>
        <end position="72"/>
    </location>
</feature>
<dbReference type="EMBL" id="JARJCM010000164">
    <property type="protein sequence ID" value="KAJ7024804.1"/>
    <property type="molecule type" value="Genomic_DNA"/>
</dbReference>
<proteinExistence type="predicted"/>
<organism evidence="2 3">
    <name type="scientific">Mycena alexandri</name>
    <dbReference type="NCBI Taxonomy" id="1745969"/>
    <lineage>
        <taxon>Eukaryota</taxon>
        <taxon>Fungi</taxon>
        <taxon>Dikarya</taxon>
        <taxon>Basidiomycota</taxon>
        <taxon>Agaricomycotina</taxon>
        <taxon>Agaricomycetes</taxon>
        <taxon>Agaricomycetidae</taxon>
        <taxon>Agaricales</taxon>
        <taxon>Marasmiineae</taxon>
        <taxon>Mycenaceae</taxon>
        <taxon>Mycena</taxon>
    </lineage>
</organism>
<evidence type="ECO:0000313" key="3">
    <source>
        <dbReference type="Proteomes" id="UP001218188"/>
    </source>
</evidence>
<dbReference type="AlphaFoldDB" id="A0AAD6WXG9"/>
<sequence>MSKKRVPRRKPPNPSGAYRPGYRVPPKLSGSRTDPVQANTRGKAGKTQKGCVGVLSTKRRRDTREKSSESTAATVRARLVFTRRPTKVVPGGHCRAAAKARKRQWDPPKKPKTTEQTRNEEDLPRSPSFHSNLVADELLNGPLHFQDYRAGPSSENDSDFRRMDLRRRIRTETSEVNAAPQSMHTTSEERVAIEVLATMGGRVVGGSGGSHEAILRRANLLSSDDESGVDQAPPRHGSIVDQALKQVVELNAAPLTAPTEREANRWVRTTFGFWGHYLQDRVYRDIDQWRHEVEP</sequence>
<feature type="compositionally biased region" description="Polar residues" evidence="1">
    <location>
        <begin position="30"/>
        <end position="40"/>
    </location>
</feature>
<comment type="caution">
    <text evidence="2">The sequence shown here is derived from an EMBL/GenBank/DDBJ whole genome shotgun (WGS) entry which is preliminary data.</text>
</comment>
<evidence type="ECO:0000256" key="1">
    <source>
        <dbReference type="SAM" id="MobiDB-lite"/>
    </source>
</evidence>
<feature type="compositionally biased region" description="Basic and acidic residues" evidence="1">
    <location>
        <begin position="103"/>
        <end position="124"/>
    </location>
</feature>
<dbReference type="Proteomes" id="UP001218188">
    <property type="component" value="Unassembled WGS sequence"/>
</dbReference>
<keyword evidence="3" id="KW-1185">Reference proteome</keyword>
<name>A0AAD6WXG9_9AGAR</name>
<feature type="region of interest" description="Disordered" evidence="1">
    <location>
        <begin position="88"/>
        <end position="129"/>
    </location>
</feature>
<feature type="compositionally biased region" description="Basic residues" evidence="1">
    <location>
        <begin position="1"/>
        <end position="11"/>
    </location>
</feature>